<keyword evidence="4 8" id="KW-0812">Transmembrane</keyword>
<evidence type="ECO:0000313" key="10">
    <source>
        <dbReference type="Proteomes" id="UP000253940"/>
    </source>
</evidence>
<dbReference type="PANTHER" id="PTHR37484:SF1">
    <property type="entry name" value="ROD SHAPE-DETERMINING PROTEIN MRED"/>
    <property type="match status" value="1"/>
</dbReference>
<evidence type="ECO:0000256" key="7">
    <source>
        <dbReference type="ARBA" id="ARBA00023136"/>
    </source>
</evidence>
<feature type="transmembrane region" description="Helical" evidence="8">
    <location>
        <begin position="144"/>
        <end position="164"/>
    </location>
</feature>
<keyword evidence="3" id="KW-1003">Cell membrane</keyword>
<keyword evidence="7 8" id="KW-0472">Membrane</keyword>
<comment type="similarity">
    <text evidence="2">Belongs to the MreD family.</text>
</comment>
<accession>A0A345P730</accession>
<keyword evidence="10" id="KW-1185">Reference proteome</keyword>
<keyword evidence="5" id="KW-0133">Cell shape</keyword>
<dbReference type="Pfam" id="PF04093">
    <property type="entry name" value="MreD"/>
    <property type="match status" value="1"/>
</dbReference>
<feature type="transmembrane region" description="Helical" evidence="8">
    <location>
        <begin position="116"/>
        <end position="138"/>
    </location>
</feature>
<comment type="subcellular location">
    <subcellularLocation>
        <location evidence="1">Cell membrane</location>
        <topology evidence="1">Multi-pass membrane protein</topology>
    </subcellularLocation>
</comment>
<dbReference type="KEGG" id="mbah:HYN46_09695"/>
<dbReference type="RefSeq" id="WP_114899199.1">
    <property type="nucleotide sequence ID" value="NZ_CP031222.1"/>
</dbReference>
<dbReference type="Proteomes" id="UP000253940">
    <property type="component" value="Chromosome"/>
</dbReference>
<dbReference type="GO" id="GO:0008360">
    <property type="term" value="P:regulation of cell shape"/>
    <property type="evidence" value="ECO:0007669"/>
    <property type="project" value="UniProtKB-KW"/>
</dbReference>
<feature type="transmembrane region" description="Helical" evidence="8">
    <location>
        <begin position="87"/>
        <end position="104"/>
    </location>
</feature>
<protein>
    <submittedName>
        <fullName evidence="9">Rod shape-determining protein MreD</fullName>
    </submittedName>
</protein>
<evidence type="ECO:0000256" key="8">
    <source>
        <dbReference type="SAM" id="Phobius"/>
    </source>
</evidence>
<evidence type="ECO:0000256" key="1">
    <source>
        <dbReference type="ARBA" id="ARBA00004651"/>
    </source>
</evidence>
<feature type="transmembrane region" description="Helical" evidence="8">
    <location>
        <begin position="52"/>
        <end position="75"/>
    </location>
</feature>
<evidence type="ECO:0000256" key="5">
    <source>
        <dbReference type="ARBA" id="ARBA00022960"/>
    </source>
</evidence>
<feature type="transmembrane region" description="Helical" evidence="8">
    <location>
        <begin position="22"/>
        <end position="40"/>
    </location>
</feature>
<dbReference type="AlphaFoldDB" id="A0A345P730"/>
<evidence type="ECO:0000256" key="6">
    <source>
        <dbReference type="ARBA" id="ARBA00022989"/>
    </source>
</evidence>
<proteinExistence type="inferred from homology"/>
<dbReference type="PANTHER" id="PTHR37484">
    <property type="entry name" value="ROD SHAPE-DETERMINING PROTEIN MRED"/>
    <property type="match status" value="1"/>
</dbReference>
<gene>
    <name evidence="9" type="primary">mreD</name>
    <name evidence="9" type="ORF">HYN46_09695</name>
</gene>
<dbReference type="InterPro" id="IPR026034">
    <property type="entry name" value="MreD_proteobac"/>
</dbReference>
<dbReference type="InterPro" id="IPR007227">
    <property type="entry name" value="Cell_shape_determining_MreD"/>
</dbReference>
<keyword evidence="6 8" id="KW-1133">Transmembrane helix</keyword>
<reference evidence="9 10" key="1">
    <citation type="submission" date="2018-07" db="EMBL/GenBank/DDBJ databases">
        <title>Genome sequencing of Moraxellaceae gen. HYN0046.</title>
        <authorList>
            <person name="Kim M."/>
            <person name="Yi H."/>
        </authorList>
    </citation>
    <scope>NUCLEOTIDE SEQUENCE [LARGE SCALE GENOMIC DNA]</scope>
    <source>
        <strain evidence="9 10">HYN0046</strain>
    </source>
</reference>
<name>A0A345P730_9GAMM</name>
<evidence type="ECO:0000313" key="9">
    <source>
        <dbReference type="EMBL" id="AXI03089.1"/>
    </source>
</evidence>
<evidence type="ECO:0000256" key="2">
    <source>
        <dbReference type="ARBA" id="ARBA00007776"/>
    </source>
</evidence>
<evidence type="ECO:0000256" key="3">
    <source>
        <dbReference type="ARBA" id="ARBA00022475"/>
    </source>
</evidence>
<dbReference type="NCBIfam" id="TIGR03426">
    <property type="entry name" value="shape_MreD"/>
    <property type="match status" value="1"/>
</dbReference>
<organism evidence="9 10">
    <name type="scientific">Aquirhabdus parva</name>
    <dbReference type="NCBI Taxonomy" id="2283318"/>
    <lineage>
        <taxon>Bacteria</taxon>
        <taxon>Pseudomonadati</taxon>
        <taxon>Pseudomonadota</taxon>
        <taxon>Gammaproteobacteria</taxon>
        <taxon>Moraxellales</taxon>
        <taxon>Moraxellaceae</taxon>
        <taxon>Aquirhabdus</taxon>
    </lineage>
</organism>
<dbReference type="OrthoDB" id="6711173at2"/>
<dbReference type="EMBL" id="CP031222">
    <property type="protein sequence ID" value="AXI03089.1"/>
    <property type="molecule type" value="Genomic_DNA"/>
</dbReference>
<evidence type="ECO:0000256" key="4">
    <source>
        <dbReference type="ARBA" id="ARBA00022692"/>
    </source>
</evidence>
<sequence length="170" mass="19833">MSRNNPSSSIKDSRSLSKPDPMLPIPVSLLIGTILTVYPVPYTWLAWRPELMLMLTLFWVMVQPKWCGIWFAFFVGLLTDFMLDSQLGLHAFVFVVLSFLAKFFMRNKRMLTFLNLWIISTVAVLSNLILLFIFQRISGNVLSLWFWGPLLPSIIVWPLIYTFLKRWRGV</sequence>
<dbReference type="GO" id="GO:0005886">
    <property type="term" value="C:plasma membrane"/>
    <property type="evidence" value="ECO:0007669"/>
    <property type="project" value="UniProtKB-SubCell"/>
</dbReference>